<evidence type="ECO:0000313" key="2">
    <source>
        <dbReference type="EMBL" id="MBU3849829.1"/>
    </source>
</evidence>
<reference evidence="2" key="1">
    <citation type="journal article" date="2021" name="PeerJ">
        <title>Extensive microbial diversity within the chicken gut microbiome revealed by metagenomics and culture.</title>
        <authorList>
            <person name="Gilroy R."/>
            <person name="Ravi A."/>
            <person name="Getino M."/>
            <person name="Pursley I."/>
            <person name="Horton D.L."/>
            <person name="Alikhan N.F."/>
            <person name="Baker D."/>
            <person name="Gharbi K."/>
            <person name="Hall N."/>
            <person name="Watson M."/>
            <person name="Adriaenssens E.M."/>
            <person name="Foster-Nyarko E."/>
            <person name="Jarju S."/>
            <person name="Secka A."/>
            <person name="Antonio M."/>
            <person name="Oren A."/>
            <person name="Chaudhuri R.R."/>
            <person name="La Ragione R."/>
            <person name="Hildebrand F."/>
            <person name="Pallen M.J."/>
        </authorList>
    </citation>
    <scope>NUCLEOTIDE SEQUENCE</scope>
    <source>
        <strain evidence="2">Gambia15-2214</strain>
    </source>
</reference>
<sequence>MLKKIVERCMVGFVLGVFFGDVLMLLIKACFVFFAPDAGIDFSRTLRTDLIFDSSCFLFFGLYGMITGGLTLIWSIEKWSLLKQTAVHFALQYTLTTACTFLPRIYTTTYKSFVLWTAIFVAIYIVIWLVIYIKIYLTISILNKQLDLRVFQVSKN</sequence>
<keyword evidence="1" id="KW-0812">Transmembrane</keyword>
<organism evidence="2 3">
    <name type="scientific">Candidatus Treponema excrementipullorum</name>
    <dbReference type="NCBI Taxonomy" id="2838768"/>
    <lineage>
        <taxon>Bacteria</taxon>
        <taxon>Pseudomonadati</taxon>
        <taxon>Spirochaetota</taxon>
        <taxon>Spirochaetia</taxon>
        <taxon>Spirochaetales</taxon>
        <taxon>Treponemataceae</taxon>
        <taxon>Treponema</taxon>
    </lineage>
</organism>
<dbReference type="AlphaFoldDB" id="A0A9E2NZ91"/>
<proteinExistence type="predicted"/>
<comment type="caution">
    <text evidence="2">The sequence shown here is derived from an EMBL/GenBank/DDBJ whole genome shotgun (WGS) entry which is preliminary data.</text>
</comment>
<reference evidence="2" key="2">
    <citation type="submission" date="2021-04" db="EMBL/GenBank/DDBJ databases">
        <authorList>
            <person name="Gilroy R."/>
        </authorList>
    </citation>
    <scope>NUCLEOTIDE SEQUENCE</scope>
    <source>
        <strain evidence="2">Gambia15-2214</strain>
    </source>
</reference>
<feature type="transmembrane region" description="Helical" evidence="1">
    <location>
        <begin position="12"/>
        <end position="35"/>
    </location>
</feature>
<protein>
    <submittedName>
        <fullName evidence="2">DUF3021 domain-containing protein</fullName>
    </submittedName>
</protein>
<evidence type="ECO:0000313" key="3">
    <source>
        <dbReference type="Proteomes" id="UP000823914"/>
    </source>
</evidence>
<dbReference type="Pfam" id="PF11457">
    <property type="entry name" value="DUF3021"/>
    <property type="match status" value="1"/>
</dbReference>
<evidence type="ECO:0000256" key="1">
    <source>
        <dbReference type="SAM" id="Phobius"/>
    </source>
</evidence>
<keyword evidence="1" id="KW-0472">Membrane</keyword>
<dbReference type="EMBL" id="JAHLFV010000111">
    <property type="protein sequence ID" value="MBU3849829.1"/>
    <property type="molecule type" value="Genomic_DNA"/>
</dbReference>
<accession>A0A9E2NZ91</accession>
<dbReference type="Proteomes" id="UP000823914">
    <property type="component" value="Unassembled WGS sequence"/>
</dbReference>
<feature type="transmembrane region" description="Helical" evidence="1">
    <location>
        <begin position="50"/>
        <end position="74"/>
    </location>
</feature>
<gene>
    <name evidence="2" type="ORF">IAA16_04610</name>
</gene>
<feature type="transmembrane region" description="Helical" evidence="1">
    <location>
        <begin position="113"/>
        <end position="137"/>
    </location>
</feature>
<dbReference type="InterPro" id="IPR021560">
    <property type="entry name" value="DUF3021"/>
</dbReference>
<feature type="transmembrane region" description="Helical" evidence="1">
    <location>
        <begin position="86"/>
        <end position="107"/>
    </location>
</feature>
<name>A0A9E2NZ91_9SPIR</name>
<keyword evidence="1" id="KW-1133">Transmembrane helix</keyword>